<dbReference type="EMBL" id="LT670849">
    <property type="protein sequence ID" value="SHN63567.1"/>
    <property type="molecule type" value="Genomic_DNA"/>
</dbReference>
<dbReference type="RefSeq" id="WP_072816498.1">
    <property type="nucleotide sequence ID" value="NZ_LT670849.1"/>
</dbReference>
<dbReference type="OrthoDB" id="9790012at2"/>
<evidence type="ECO:0000313" key="1">
    <source>
        <dbReference type="EMBL" id="SHN63567.1"/>
    </source>
</evidence>
<name>A0A1M7SYS3_9BRAD</name>
<dbReference type="Proteomes" id="UP000184096">
    <property type="component" value="Chromosome I"/>
</dbReference>
<dbReference type="PANTHER" id="PTHR39328">
    <property type="entry name" value="BLL2871 PROTEIN"/>
    <property type="match status" value="1"/>
</dbReference>
<dbReference type="SUPFAM" id="SSF56235">
    <property type="entry name" value="N-terminal nucleophile aminohydrolases (Ntn hydrolases)"/>
    <property type="match status" value="1"/>
</dbReference>
<gene>
    <name evidence="1" type="ORF">SAMN05444170_0449</name>
</gene>
<keyword evidence="1" id="KW-0378">Hydrolase</keyword>
<dbReference type="Gene3D" id="3.60.20.10">
    <property type="entry name" value="Glutamine Phosphoribosylpyrophosphate, subunit 1, domain 1"/>
    <property type="match status" value="1"/>
</dbReference>
<protein>
    <submittedName>
        <fullName evidence="1">Uncharacterized conserved protein, Ntn-hydrolase superfamily</fullName>
    </submittedName>
</protein>
<dbReference type="Pfam" id="PF06267">
    <property type="entry name" value="DUF1028"/>
    <property type="match status" value="1"/>
</dbReference>
<proteinExistence type="predicted"/>
<organism evidence="1 2">
    <name type="scientific">Bradyrhizobium erythrophlei</name>
    <dbReference type="NCBI Taxonomy" id="1437360"/>
    <lineage>
        <taxon>Bacteria</taxon>
        <taxon>Pseudomonadati</taxon>
        <taxon>Pseudomonadota</taxon>
        <taxon>Alphaproteobacteria</taxon>
        <taxon>Hyphomicrobiales</taxon>
        <taxon>Nitrobacteraceae</taxon>
        <taxon>Bradyrhizobium</taxon>
    </lineage>
</organism>
<reference evidence="2" key="1">
    <citation type="submission" date="2016-11" db="EMBL/GenBank/DDBJ databases">
        <authorList>
            <person name="Varghese N."/>
            <person name="Submissions S."/>
        </authorList>
    </citation>
    <scope>NUCLEOTIDE SEQUENCE [LARGE SCALE GENOMIC DNA]</scope>
    <source>
        <strain evidence="2">GAS401</strain>
    </source>
</reference>
<dbReference type="GO" id="GO:0016787">
    <property type="term" value="F:hydrolase activity"/>
    <property type="evidence" value="ECO:0007669"/>
    <property type="project" value="UniProtKB-KW"/>
</dbReference>
<dbReference type="PANTHER" id="PTHR39328:SF1">
    <property type="entry name" value="BLL2871 PROTEIN"/>
    <property type="match status" value="1"/>
</dbReference>
<accession>A0A1M7SYS3</accession>
<sequence>MTWSIIAKDNATGQIGIAVATKFFAVGSRVPHIAAGIGGIATQALVNPYYGIDGLKLLREGCAPRDIIETLVAGDAGHASRQLHILDAAAHVAAYTGKDCLDWCGHIKGDGFSIAGNMLAGQGVLDDTARTYVANIGMPFAQRLIAAMHAGELAGGDKRGKQSAALLIYGEEEWSNLDLRVDDHIDPLAELERLEAVSRERWVHFRKYLPSRKNPAGITDRAVIDAGIAAATESKQ</sequence>
<dbReference type="InterPro" id="IPR010430">
    <property type="entry name" value="DUF1028"/>
</dbReference>
<dbReference type="InterPro" id="IPR029055">
    <property type="entry name" value="Ntn_hydrolases_N"/>
</dbReference>
<dbReference type="AlphaFoldDB" id="A0A1M7SYS3"/>
<keyword evidence="2" id="KW-1185">Reference proteome</keyword>
<evidence type="ECO:0000313" key="2">
    <source>
        <dbReference type="Proteomes" id="UP000184096"/>
    </source>
</evidence>